<dbReference type="PANTHER" id="PTHR30146">
    <property type="entry name" value="LACI-RELATED TRANSCRIPTIONAL REPRESSOR"/>
    <property type="match status" value="1"/>
</dbReference>
<keyword evidence="2 5" id="KW-0238">DNA-binding</keyword>
<evidence type="ECO:0000313" key="5">
    <source>
        <dbReference type="EMBL" id="RKN50047.1"/>
    </source>
</evidence>
<dbReference type="Pfam" id="PF00356">
    <property type="entry name" value="LacI"/>
    <property type="match status" value="1"/>
</dbReference>
<dbReference type="SUPFAM" id="SSF47413">
    <property type="entry name" value="lambda repressor-like DNA-binding domains"/>
    <property type="match status" value="1"/>
</dbReference>
<dbReference type="Gene3D" id="1.10.260.40">
    <property type="entry name" value="lambda repressor-like DNA-binding domains"/>
    <property type="match status" value="1"/>
</dbReference>
<keyword evidence="3" id="KW-0804">Transcription</keyword>
<keyword evidence="6" id="KW-1185">Reference proteome</keyword>
<comment type="caution">
    <text evidence="5">The sequence shown here is derived from an EMBL/GenBank/DDBJ whole genome shotgun (WGS) entry which is preliminary data.</text>
</comment>
<dbReference type="AlphaFoldDB" id="A0A3A9ZRH2"/>
<dbReference type="GO" id="GO:0000976">
    <property type="term" value="F:transcription cis-regulatory region binding"/>
    <property type="evidence" value="ECO:0007669"/>
    <property type="project" value="TreeGrafter"/>
</dbReference>
<dbReference type="RefSeq" id="WP_120783225.1">
    <property type="nucleotide sequence ID" value="NZ_JBHLUP010000008.1"/>
</dbReference>
<dbReference type="SUPFAM" id="SSF53822">
    <property type="entry name" value="Periplasmic binding protein-like I"/>
    <property type="match status" value="1"/>
</dbReference>
<dbReference type="InterPro" id="IPR046335">
    <property type="entry name" value="LacI/GalR-like_sensor"/>
</dbReference>
<dbReference type="PROSITE" id="PS50932">
    <property type="entry name" value="HTH_LACI_2"/>
    <property type="match status" value="1"/>
</dbReference>
<dbReference type="CDD" id="cd06279">
    <property type="entry name" value="PBP1_LacI-like"/>
    <property type="match status" value="1"/>
</dbReference>
<evidence type="ECO:0000256" key="3">
    <source>
        <dbReference type="ARBA" id="ARBA00023163"/>
    </source>
</evidence>
<dbReference type="Pfam" id="PF13377">
    <property type="entry name" value="Peripla_BP_3"/>
    <property type="match status" value="1"/>
</dbReference>
<evidence type="ECO:0000256" key="2">
    <source>
        <dbReference type="ARBA" id="ARBA00023125"/>
    </source>
</evidence>
<dbReference type="Proteomes" id="UP000279968">
    <property type="component" value="Unassembled WGS sequence"/>
</dbReference>
<evidence type="ECO:0000259" key="4">
    <source>
        <dbReference type="PROSITE" id="PS50932"/>
    </source>
</evidence>
<dbReference type="InterPro" id="IPR028082">
    <property type="entry name" value="Peripla_BP_I"/>
</dbReference>
<reference evidence="5 6" key="1">
    <citation type="journal article" date="2015" name="Int. J. Syst. Evol. Microbiol.">
        <title>Micromonospora costi sp. nov., isolated from a leaf of Costus speciosus.</title>
        <authorList>
            <person name="Thawai C."/>
        </authorList>
    </citation>
    <scope>NUCLEOTIDE SEQUENCE [LARGE SCALE GENOMIC DNA]</scope>
    <source>
        <strain evidence="5 6">CS1-12</strain>
    </source>
</reference>
<dbReference type="CDD" id="cd01392">
    <property type="entry name" value="HTH_LacI"/>
    <property type="match status" value="1"/>
</dbReference>
<proteinExistence type="predicted"/>
<dbReference type="EMBL" id="RBAN01000009">
    <property type="protein sequence ID" value="RKN50047.1"/>
    <property type="molecule type" value="Genomic_DNA"/>
</dbReference>
<dbReference type="GO" id="GO:0003700">
    <property type="term" value="F:DNA-binding transcription factor activity"/>
    <property type="evidence" value="ECO:0007669"/>
    <property type="project" value="TreeGrafter"/>
</dbReference>
<sequence length="355" mass="36605">MKPTLQAVADAVGVSRSTVSNAYARPDQLSAALRQRILDTAKAIGYPGPNPTARSLRRGFVGAIGVLFTSQLSYAFTDPFAVRFLAGVSAAAERHGTSLLLVPLSESSADARTAVENAAVDGFCVYCVGDETWALDAIRDRGLPFVTTASRLGAAGRDIRYVGIDERAAARGIAAHVAALGHRRVALLGDTVLPDAPSGPLRLPTVDVVPRPTTHDRLAGFADAFAEVGVAWPDLTVLTARGNSRPAAAAAVAGLLDRPDPPTAVLACSDVLALGALDALAGPQHAGHPPISVTGFDDIAEAAAAGLTTVRQPAEERGRLAAELLLDPPADPDAGHILLPTELVVRTSTGPVPRS</sequence>
<dbReference type="InterPro" id="IPR000843">
    <property type="entry name" value="HTH_LacI"/>
</dbReference>
<dbReference type="PANTHER" id="PTHR30146:SF138">
    <property type="entry name" value="TRANSCRIPTIONAL REGULATORY PROTEIN"/>
    <property type="match status" value="1"/>
</dbReference>
<dbReference type="InterPro" id="IPR010982">
    <property type="entry name" value="Lambda_DNA-bd_dom_sf"/>
</dbReference>
<organism evidence="5 6">
    <name type="scientific">Micromonospora costi</name>
    <dbReference type="NCBI Taxonomy" id="1530042"/>
    <lineage>
        <taxon>Bacteria</taxon>
        <taxon>Bacillati</taxon>
        <taxon>Actinomycetota</taxon>
        <taxon>Actinomycetes</taxon>
        <taxon>Micromonosporales</taxon>
        <taxon>Micromonosporaceae</taxon>
        <taxon>Micromonospora</taxon>
    </lineage>
</organism>
<evidence type="ECO:0000256" key="1">
    <source>
        <dbReference type="ARBA" id="ARBA00023015"/>
    </source>
</evidence>
<dbReference type="OrthoDB" id="59108at2"/>
<name>A0A3A9ZRH2_9ACTN</name>
<evidence type="ECO:0000313" key="6">
    <source>
        <dbReference type="Proteomes" id="UP000279968"/>
    </source>
</evidence>
<protein>
    <submittedName>
        <fullName evidence="5">LacI family DNA-binding transcriptional regulator</fullName>
    </submittedName>
</protein>
<gene>
    <name evidence="5" type="ORF">D7193_31045</name>
</gene>
<dbReference type="Gene3D" id="3.40.50.2300">
    <property type="match status" value="2"/>
</dbReference>
<keyword evidence="1" id="KW-0805">Transcription regulation</keyword>
<accession>A0A3A9ZRH2</accession>
<dbReference type="SMART" id="SM00354">
    <property type="entry name" value="HTH_LACI"/>
    <property type="match status" value="1"/>
</dbReference>
<feature type="domain" description="HTH lacI-type" evidence="4">
    <location>
        <begin position="3"/>
        <end position="58"/>
    </location>
</feature>